<dbReference type="RefSeq" id="WP_039002916.1">
    <property type="nucleotide sequence ID" value="NZ_CP014327.1"/>
</dbReference>
<protein>
    <recommendedName>
        <fullName evidence="9">Mitochondrial inner membrane protein</fullName>
    </recommendedName>
</protein>
<proteinExistence type="predicted"/>
<evidence type="ECO:0008006" key="9">
    <source>
        <dbReference type="Google" id="ProtNLM"/>
    </source>
</evidence>
<keyword evidence="3" id="KW-1133">Transmembrane helix</keyword>
<feature type="region of interest" description="Disordered" evidence="6">
    <location>
        <begin position="1"/>
        <end position="26"/>
    </location>
</feature>
<keyword evidence="4" id="KW-0472">Membrane</keyword>
<evidence type="ECO:0000256" key="3">
    <source>
        <dbReference type="ARBA" id="ARBA00022989"/>
    </source>
</evidence>
<feature type="coiled-coil region" evidence="5">
    <location>
        <begin position="161"/>
        <end position="238"/>
    </location>
</feature>
<name>A0A126UYQ0_9RHOB</name>
<dbReference type="GO" id="GO:0016020">
    <property type="term" value="C:membrane"/>
    <property type="evidence" value="ECO:0007669"/>
    <property type="project" value="UniProtKB-SubCell"/>
</dbReference>
<evidence type="ECO:0000256" key="6">
    <source>
        <dbReference type="SAM" id="MobiDB-lite"/>
    </source>
</evidence>
<keyword evidence="5" id="KW-0175">Coiled coil</keyword>
<reference evidence="7 8" key="1">
    <citation type="submission" date="2016-02" db="EMBL/GenBank/DDBJ databases">
        <title>Complete genome sequence of Halocynthiibacter arcticus PAMC 20958t from arctic marine sediment.</title>
        <authorList>
            <person name="Lee Y.M."/>
            <person name="Baek K."/>
            <person name="Lee H.K."/>
            <person name="Shin S.C."/>
        </authorList>
    </citation>
    <scope>NUCLEOTIDE SEQUENCE [LARGE SCALE GENOMIC DNA]</scope>
    <source>
        <strain evidence="7">PAMC 20958</strain>
    </source>
</reference>
<accession>A0A126UYQ0</accession>
<gene>
    <name evidence="7" type="ORF">RC74_05665</name>
</gene>
<evidence type="ECO:0000256" key="1">
    <source>
        <dbReference type="ARBA" id="ARBA00004370"/>
    </source>
</evidence>
<dbReference type="InterPro" id="IPR019133">
    <property type="entry name" value="MIC60"/>
</dbReference>
<feature type="compositionally biased region" description="Polar residues" evidence="6">
    <location>
        <begin position="1"/>
        <end position="14"/>
    </location>
</feature>
<evidence type="ECO:0000256" key="5">
    <source>
        <dbReference type="SAM" id="Coils"/>
    </source>
</evidence>
<keyword evidence="2" id="KW-0812">Transmembrane</keyword>
<evidence type="ECO:0000313" key="7">
    <source>
        <dbReference type="EMBL" id="AML50835.1"/>
    </source>
</evidence>
<dbReference type="AlphaFoldDB" id="A0A126UYQ0"/>
<dbReference type="EMBL" id="CP014327">
    <property type="protein sequence ID" value="AML50835.1"/>
    <property type="molecule type" value="Genomic_DNA"/>
</dbReference>
<comment type="subcellular location">
    <subcellularLocation>
        <location evidence="1">Membrane</location>
    </subcellularLocation>
</comment>
<dbReference type="KEGG" id="hat:RC74_05665"/>
<evidence type="ECO:0000256" key="4">
    <source>
        <dbReference type="ARBA" id="ARBA00023136"/>
    </source>
</evidence>
<dbReference type="Proteomes" id="UP000070371">
    <property type="component" value="Chromosome"/>
</dbReference>
<evidence type="ECO:0000313" key="8">
    <source>
        <dbReference type="Proteomes" id="UP000070371"/>
    </source>
</evidence>
<sequence length="408" mass="42502">MTNKTSPENAQIEETNAESEPVVETVDSEVVEVEARDEAVIPDIAPDADVASEKPDADGNIEPVAKKRAGIPALLGGAVAAILGFGVAQVVPEGWPVAGKDTSEMDAKIASQSTEIVELKRMIETQTDALGGKVDEVKYTSELTALSQENKQDVVGVNAELDALSASVEQLSVRLTDLEKRPISSNDASDAAVAAYERELTAMRETLAAQKTQIETVAKEAEAKISKATSQAEELQAGATAIANAALLRAGMSNINSAIEGGNSFDAALTDITKATGKEASAQLQAASISGVATVADLRRAFPSAARAAIAAVAYETTDESAIDRLGAFLRSQTGARSLEPRAGDDPDAILSRAEAAVGDANLQEALSEISSLPPASQQAMADWMKSATYRLETQAAIQTFVSSISEN</sequence>
<dbReference type="OrthoDB" id="7659420at2"/>
<evidence type="ECO:0000256" key="2">
    <source>
        <dbReference type="ARBA" id="ARBA00022692"/>
    </source>
</evidence>
<keyword evidence="8" id="KW-1185">Reference proteome</keyword>
<dbReference type="Pfam" id="PF09731">
    <property type="entry name" value="Mitofilin"/>
    <property type="match status" value="1"/>
</dbReference>
<dbReference type="STRING" id="1579316.RC74_05665"/>
<organism evidence="7 8">
    <name type="scientific">Falsihalocynthiibacter arcticus</name>
    <dbReference type="NCBI Taxonomy" id="1579316"/>
    <lineage>
        <taxon>Bacteria</taxon>
        <taxon>Pseudomonadati</taxon>
        <taxon>Pseudomonadota</taxon>
        <taxon>Alphaproteobacteria</taxon>
        <taxon>Rhodobacterales</taxon>
        <taxon>Roseobacteraceae</taxon>
        <taxon>Falsihalocynthiibacter</taxon>
    </lineage>
</organism>